<dbReference type="EMBL" id="BBNQ01000008">
    <property type="protein sequence ID" value="GAL62753.1"/>
    <property type="molecule type" value="Genomic_DNA"/>
</dbReference>
<comment type="caution">
    <text evidence="1">The sequence shown here is derived from an EMBL/GenBank/DDBJ whole genome shotgun (WGS) entry which is preliminary data.</text>
</comment>
<sequence length="55" mass="6588">MNKDSKYDGITKSRFETPTDDVVSDLDCNEEKRDGFLKRIFSSKKKQRKFKRNKE</sequence>
<gene>
    <name evidence="1" type="ORF">JCM19300_3321</name>
</gene>
<name>A0A090VFA4_9FLAO</name>
<organism evidence="1 2">
    <name type="scientific">Algibacter lectus</name>
    <dbReference type="NCBI Taxonomy" id="221126"/>
    <lineage>
        <taxon>Bacteria</taxon>
        <taxon>Pseudomonadati</taxon>
        <taxon>Bacteroidota</taxon>
        <taxon>Flavobacteriia</taxon>
        <taxon>Flavobacteriales</taxon>
        <taxon>Flavobacteriaceae</taxon>
        <taxon>Algibacter</taxon>
    </lineage>
</organism>
<dbReference type="Proteomes" id="UP000029644">
    <property type="component" value="Unassembled WGS sequence"/>
</dbReference>
<protein>
    <submittedName>
        <fullName evidence="1">Uncharacterized protein</fullName>
    </submittedName>
</protein>
<proteinExistence type="predicted"/>
<evidence type="ECO:0000313" key="2">
    <source>
        <dbReference type="Proteomes" id="UP000029644"/>
    </source>
</evidence>
<evidence type="ECO:0000313" key="1">
    <source>
        <dbReference type="EMBL" id="GAL62753.1"/>
    </source>
</evidence>
<dbReference type="AlphaFoldDB" id="A0A090VFA4"/>
<reference evidence="1 2" key="1">
    <citation type="journal article" date="2014" name="Genome Announc.">
        <title>Draft Genome Sequences of Marine Flavobacterium Algibacter lectus Strains SS8 and NR4.</title>
        <authorList>
            <person name="Takatani N."/>
            <person name="Nakanishi M."/>
            <person name="Meirelles P."/>
            <person name="Mino S."/>
            <person name="Suda W."/>
            <person name="Oshima K."/>
            <person name="Hattori M."/>
            <person name="Ohkuma M."/>
            <person name="Hosokawa M."/>
            <person name="Miyashita K."/>
            <person name="Thompson F.L."/>
            <person name="Niwa A."/>
            <person name="Sawabe T."/>
            <person name="Sawabe T."/>
        </authorList>
    </citation>
    <scope>NUCLEOTIDE SEQUENCE [LARGE SCALE GENOMIC DNA]</scope>
    <source>
        <strain evidence="1 2">JCM 19300</strain>
    </source>
</reference>
<accession>A0A090VFA4</accession>